<feature type="domain" description="N-acetyltransferase" evidence="3">
    <location>
        <begin position="12"/>
        <end position="158"/>
    </location>
</feature>
<dbReference type="SUPFAM" id="SSF55729">
    <property type="entry name" value="Acyl-CoA N-acyltransferases (Nat)"/>
    <property type="match status" value="1"/>
</dbReference>
<keyword evidence="1" id="KW-0808">Transferase</keyword>
<dbReference type="PANTHER" id="PTHR43072">
    <property type="entry name" value="N-ACETYLTRANSFERASE"/>
    <property type="match status" value="1"/>
</dbReference>
<dbReference type="InterPro" id="IPR000182">
    <property type="entry name" value="GNAT_dom"/>
</dbReference>
<dbReference type="CDD" id="cd04301">
    <property type="entry name" value="NAT_SF"/>
    <property type="match status" value="1"/>
</dbReference>
<organism evidence="4 5">
    <name type="scientific">Orrella daihaiensis</name>
    <dbReference type="NCBI Taxonomy" id="2782176"/>
    <lineage>
        <taxon>Bacteria</taxon>
        <taxon>Pseudomonadati</taxon>
        <taxon>Pseudomonadota</taxon>
        <taxon>Betaproteobacteria</taxon>
        <taxon>Burkholderiales</taxon>
        <taxon>Alcaligenaceae</taxon>
        <taxon>Orrella</taxon>
    </lineage>
</organism>
<proteinExistence type="predicted"/>
<dbReference type="Proteomes" id="UP000831607">
    <property type="component" value="Chromosome"/>
</dbReference>
<dbReference type="Pfam" id="PF13420">
    <property type="entry name" value="Acetyltransf_4"/>
    <property type="match status" value="1"/>
</dbReference>
<reference evidence="4 5" key="1">
    <citation type="submission" date="2020-11" db="EMBL/GenBank/DDBJ databases">
        <title>Algicoccus daihaiensis sp.nov., isolated from Daihai Lake in Inner Mongolia.</title>
        <authorList>
            <person name="Kai J."/>
        </authorList>
    </citation>
    <scope>NUCLEOTIDE SEQUENCE [LARGE SCALE GENOMIC DNA]</scope>
    <source>
        <strain evidence="5">f23</strain>
    </source>
</reference>
<dbReference type="PANTHER" id="PTHR43072:SF23">
    <property type="entry name" value="UPF0039 PROTEIN C11D3.02C"/>
    <property type="match status" value="1"/>
</dbReference>
<sequence length="175" mass="19477">MPISIQNCRIESDIGEIQAILNHVIATSTALYDYQPRSLDNVRIWAEQKLANGLPLRCAFDATGILVGFATYGAFRPQPAYKYTVEHSIYVRDGYHGRGIASDLMMDLLNQATIGQYHVMVGCIDAQNVGSISLHKKFGFEYCGTVKQAGFKFGRWLDASFYQKVLATPYNPVDG</sequence>
<evidence type="ECO:0000313" key="5">
    <source>
        <dbReference type="Proteomes" id="UP000831607"/>
    </source>
</evidence>
<dbReference type="EMBL" id="CP063982">
    <property type="protein sequence ID" value="UOD50282.1"/>
    <property type="molecule type" value="Genomic_DNA"/>
</dbReference>
<evidence type="ECO:0000256" key="1">
    <source>
        <dbReference type="ARBA" id="ARBA00022679"/>
    </source>
</evidence>
<gene>
    <name evidence="4" type="ORF">DHf2319_12760</name>
</gene>
<name>A0ABY4AJ14_9BURK</name>
<dbReference type="InterPro" id="IPR016181">
    <property type="entry name" value="Acyl_CoA_acyltransferase"/>
</dbReference>
<evidence type="ECO:0000259" key="3">
    <source>
        <dbReference type="PROSITE" id="PS51186"/>
    </source>
</evidence>
<protein>
    <submittedName>
        <fullName evidence="4">N-acetyltransferase</fullName>
    </submittedName>
</protein>
<keyword evidence="2" id="KW-0012">Acyltransferase</keyword>
<keyword evidence="5" id="KW-1185">Reference proteome</keyword>
<dbReference type="RefSeq" id="WP_243478685.1">
    <property type="nucleotide sequence ID" value="NZ_CP063982.1"/>
</dbReference>
<evidence type="ECO:0000256" key="2">
    <source>
        <dbReference type="ARBA" id="ARBA00023315"/>
    </source>
</evidence>
<dbReference type="Gene3D" id="3.40.630.30">
    <property type="match status" value="1"/>
</dbReference>
<evidence type="ECO:0000313" key="4">
    <source>
        <dbReference type="EMBL" id="UOD50282.1"/>
    </source>
</evidence>
<accession>A0ABY4AJ14</accession>
<dbReference type="PROSITE" id="PS51186">
    <property type="entry name" value="GNAT"/>
    <property type="match status" value="1"/>
</dbReference>